<name>A0AAW5L9P4_BACCE</name>
<feature type="non-terminal residue" evidence="1">
    <location>
        <position position="1"/>
    </location>
</feature>
<proteinExistence type="predicted"/>
<evidence type="ECO:0000313" key="2">
    <source>
        <dbReference type="Proteomes" id="UP001204643"/>
    </source>
</evidence>
<evidence type="ECO:0000313" key="1">
    <source>
        <dbReference type="EMBL" id="MCQ6289398.1"/>
    </source>
</evidence>
<organism evidence="1 2">
    <name type="scientific">Bacillus cereus</name>
    <dbReference type="NCBI Taxonomy" id="1396"/>
    <lineage>
        <taxon>Bacteria</taxon>
        <taxon>Bacillati</taxon>
        <taxon>Bacillota</taxon>
        <taxon>Bacilli</taxon>
        <taxon>Bacillales</taxon>
        <taxon>Bacillaceae</taxon>
        <taxon>Bacillus</taxon>
        <taxon>Bacillus cereus group</taxon>
    </lineage>
</organism>
<dbReference type="EMBL" id="JANHEB010000410">
    <property type="protein sequence ID" value="MCQ6289398.1"/>
    <property type="molecule type" value="Genomic_DNA"/>
</dbReference>
<sequence length="77" mass="8916">VEEGGTHRSVIAKVLNIDYMMARIEVYKSNGHLEKEQKLFREQLHQLESIIKELGFVAEYNSSKQTIAIFSNNHQLI</sequence>
<reference evidence="1" key="1">
    <citation type="submission" date="2022-07" db="EMBL/GenBank/DDBJ databases">
        <title>Identification and characterization of Bacillus thuringiensis and other Bacillus cereus group isolates from spinach by whole genome sequencing.</title>
        <authorList>
            <person name="Zao X."/>
            <person name="Zervas A."/>
            <person name="Hendriks M."/>
            <person name="Rajkovic A."/>
            <person name="Van Overbeek L."/>
            <person name="Hendriksen N.B."/>
            <person name="Uyttendaele M."/>
        </authorList>
    </citation>
    <scope>NUCLEOTIDE SEQUENCE</scope>
    <source>
        <strain evidence="1">781001F-1</strain>
    </source>
</reference>
<feature type="non-terminal residue" evidence="1">
    <location>
        <position position="77"/>
    </location>
</feature>
<accession>A0AAW5L9P4</accession>
<dbReference type="Proteomes" id="UP001204643">
    <property type="component" value="Unassembled WGS sequence"/>
</dbReference>
<protein>
    <submittedName>
        <fullName evidence="1">Uncharacterized protein</fullName>
    </submittedName>
</protein>
<comment type="caution">
    <text evidence="1">The sequence shown here is derived from an EMBL/GenBank/DDBJ whole genome shotgun (WGS) entry which is preliminary data.</text>
</comment>
<dbReference type="AlphaFoldDB" id="A0AAW5L9P4"/>
<gene>
    <name evidence="1" type="ORF">NPM19_33365</name>
</gene>